<feature type="binding site" description="axial binding residue" evidence="15">
    <location>
        <position position="43"/>
    </location>
    <ligand>
        <name>heme</name>
        <dbReference type="ChEBI" id="CHEBI:30413"/>
    </ligand>
    <ligandPart>
        <name>Fe</name>
        <dbReference type="ChEBI" id="CHEBI:18248"/>
    </ligandPart>
</feature>
<evidence type="ECO:0000256" key="5">
    <source>
        <dbReference type="ARBA" id="ARBA00022525"/>
    </source>
</evidence>
<evidence type="ECO:0000256" key="10">
    <source>
        <dbReference type="ARBA" id="ARBA00023004"/>
    </source>
</evidence>
<evidence type="ECO:0000313" key="19">
    <source>
        <dbReference type="EMBL" id="KAH6888011.1"/>
    </source>
</evidence>
<keyword evidence="10 15" id="KW-0408">Iron</keyword>
<evidence type="ECO:0000256" key="14">
    <source>
        <dbReference type="ARBA" id="ARBA00023288"/>
    </source>
</evidence>
<organism evidence="19 20">
    <name type="scientific">Thelonectria olida</name>
    <dbReference type="NCBI Taxonomy" id="1576542"/>
    <lineage>
        <taxon>Eukaryota</taxon>
        <taxon>Fungi</taxon>
        <taxon>Dikarya</taxon>
        <taxon>Ascomycota</taxon>
        <taxon>Pezizomycotina</taxon>
        <taxon>Sordariomycetes</taxon>
        <taxon>Hypocreomycetidae</taxon>
        <taxon>Hypocreales</taxon>
        <taxon>Nectriaceae</taxon>
        <taxon>Thelonectria</taxon>
    </lineage>
</organism>
<keyword evidence="7" id="KW-0336">GPI-anchor</keyword>
<evidence type="ECO:0000256" key="15">
    <source>
        <dbReference type="PROSITE-ProRule" id="PRU01356"/>
    </source>
</evidence>
<comment type="similarity">
    <text evidence="3">Belongs to the RBT5 family.</text>
</comment>
<dbReference type="PANTHER" id="PTHR37928:SF2">
    <property type="entry name" value="GPI ANCHORED CFEM DOMAIN PROTEIN (AFU_ORTHOLOGUE AFUA_6G10580)"/>
    <property type="match status" value="1"/>
</dbReference>
<comment type="caution">
    <text evidence="19">The sequence shown here is derived from an EMBL/GenBank/DDBJ whole genome shotgun (WGS) entry which is preliminary data.</text>
</comment>
<evidence type="ECO:0000256" key="17">
    <source>
        <dbReference type="SAM" id="SignalP"/>
    </source>
</evidence>
<dbReference type="GO" id="GO:0005886">
    <property type="term" value="C:plasma membrane"/>
    <property type="evidence" value="ECO:0007669"/>
    <property type="project" value="UniProtKB-SubCell"/>
</dbReference>
<keyword evidence="5" id="KW-0964">Secreted</keyword>
<gene>
    <name evidence="19" type="ORF">B0T10DRAFT_460664</name>
</gene>
<feature type="region of interest" description="Disordered" evidence="16">
    <location>
        <begin position="110"/>
        <end position="171"/>
    </location>
</feature>
<evidence type="ECO:0000256" key="7">
    <source>
        <dbReference type="ARBA" id="ARBA00022622"/>
    </source>
</evidence>
<dbReference type="SMART" id="SM00747">
    <property type="entry name" value="CFEM"/>
    <property type="match status" value="1"/>
</dbReference>
<keyword evidence="20" id="KW-1185">Reference proteome</keyword>
<evidence type="ECO:0000256" key="12">
    <source>
        <dbReference type="ARBA" id="ARBA00023157"/>
    </source>
</evidence>
<accession>A0A9P9AP43</accession>
<evidence type="ECO:0000313" key="20">
    <source>
        <dbReference type="Proteomes" id="UP000777438"/>
    </source>
</evidence>
<dbReference type="GO" id="GO:0005576">
    <property type="term" value="C:extracellular region"/>
    <property type="evidence" value="ECO:0007669"/>
    <property type="project" value="UniProtKB-SubCell"/>
</dbReference>
<dbReference type="GO" id="GO:0046872">
    <property type="term" value="F:metal ion binding"/>
    <property type="evidence" value="ECO:0007669"/>
    <property type="project" value="UniProtKB-UniRule"/>
</dbReference>
<feature type="compositionally biased region" description="Low complexity" evidence="16">
    <location>
        <begin position="110"/>
        <end position="136"/>
    </location>
</feature>
<keyword evidence="6 15" id="KW-0349">Heme</keyword>
<feature type="domain" description="CFEM" evidence="18">
    <location>
        <begin position="1"/>
        <end position="107"/>
    </location>
</feature>
<keyword evidence="12 15" id="KW-1015">Disulfide bond</keyword>
<keyword evidence="4" id="KW-1003">Cell membrane</keyword>
<dbReference type="PROSITE" id="PS52012">
    <property type="entry name" value="CFEM"/>
    <property type="match status" value="1"/>
</dbReference>
<dbReference type="Pfam" id="PF05730">
    <property type="entry name" value="CFEM"/>
    <property type="match status" value="1"/>
</dbReference>
<feature type="signal peptide" evidence="17">
    <location>
        <begin position="1"/>
        <end position="16"/>
    </location>
</feature>
<evidence type="ECO:0000259" key="18">
    <source>
        <dbReference type="PROSITE" id="PS52012"/>
    </source>
</evidence>
<protein>
    <recommendedName>
        <fullName evidence="18">CFEM domain-containing protein</fullName>
    </recommendedName>
</protein>
<evidence type="ECO:0000256" key="13">
    <source>
        <dbReference type="ARBA" id="ARBA00023180"/>
    </source>
</evidence>
<evidence type="ECO:0000256" key="6">
    <source>
        <dbReference type="ARBA" id="ARBA00022617"/>
    </source>
</evidence>
<feature type="disulfide bond" evidence="15">
    <location>
        <begin position="39"/>
        <end position="46"/>
    </location>
</feature>
<keyword evidence="9 17" id="KW-0732">Signal</keyword>
<evidence type="ECO:0000256" key="2">
    <source>
        <dbReference type="ARBA" id="ARBA00004613"/>
    </source>
</evidence>
<keyword evidence="11" id="KW-0472">Membrane</keyword>
<dbReference type="AlphaFoldDB" id="A0A9P9AP43"/>
<evidence type="ECO:0000256" key="11">
    <source>
        <dbReference type="ARBA" id="ARBA00023136"/>
    </source>
</evidence>
<reference evidence="19 20" key="1">
    <citation type="journal article" date="2021" name="Nat. Commun.">
        <title>Genetic determinants of endophytism in the Arabidopsis root mycobiome.</title>
        <authorList>
            <person name="Mesny F."/>
            <person name="Miyauchi S."/>
            <person name="Thiergart T."/>
            <person name="Pickel B."/>
            <person name="Atanasova L."/>
            <person name="Karlsson M."/>
            <person name="Huettel B."/>
            <person name="Barry K.W."/>
            <person name="Haridas S."/>
            <person name="Chen C."/>
            <person name="Bauer D."/>
            <person name="Andreopoulos W."/>
            <person name="Pangilinan J."/>
            <person name="LaButti K."/>
            <person name="Riley R."/>
            <person name="Lipzen A."/>
            <person name="Clum A."/>
            <person name="Drula E."/>
            <person name="Henrissat B."/>
            <person name="Kohler A."/>
            <person name="Grigoriev I.V."/>
            <person name="Martin F.M."/>
            <person name="Hacquard S."/>
        </authorList>
    </citation>
    <scope>NUCLEOTIDE SEQUENCE [LARGE SCALE GENOMIC DNA]</scope>
    <source>
        <strain evidence="19 20">MPI-CAGE-CH-0241</strain>
    </source>
</reference>
<dbReference type="OrthoDB" id="3559948at2759"/>
<dbReference type="PANTHER" id="PTHR37928">
    <property type="entry name" value="CFEM DOMAIN PROTEIN (AFU_ORTHOLOGUE AFUA_6G14090)"/>
    <property type="match status" value="1"/>
</dbReference>
<dbReference type="InterPro" id="IPR008427">
    <property type="entry name" value="Extracellular_membr_CFEM_dom"/>
</dbReference>
<evidence type="ECO:0000256" key="1">
    <source>
        <dbReference type="ARBA" id="ARBA00004609"/>
    </source>
</evidence>
<sequence>MKAVFLALAALGSVAAINLDGIPDCAVPCLKEAIPEVGCDLDDTACQCSTATQEKLVSVVSPCLLKKCSANELNRAQEAAGAACAAYSASAVATTPAITKTVVATTVKVPSTPGNVLTTPASNSTATKTKTSGASETETETETETGNESGSGSESTATGSSSVPSSTDNAASVAGPAVGALLAVFAAALAL</sequence>
<keyword evidence="13" id="KW-0325">Glycoprotein</keyword>
<name>A0A9P9AP43_9HYPO</name>
<evidence type="ECO:0000256" key="16">
    <source>
        <dbReference type="SAM" id="MobiDB-lite"/>
    </source>
</evidence>
<evidence type="ECO:0000256" key="3">
    <source>
        <dbReference type="ARBA" id="ARBA00010031"/>
    </source>
</evidence>
<dbReference type="EMBL" id="JAGPYM010000013">
    <property type="protein sequence ID" value="KAH6888011.1"/>
    <property type="molecule type" value="Genomic_DNA"/>
</dbReference>
<evidence type="ECO:0000256" key="9">
    <source>
        <dbReference type="ARBA" id="ARBA00022729"/>
    </source>
</evidence>
<dbReference type="InterPro" id="IPR051735">
    <property type="entry name" value="CFEM_domain"/>
</dbReference>
<evidence type="ECO:0000256" key="4">
    <source>
        <dbReference type="ARBA" id="ARBA00022475"/>
    </source>
</evidence>
<feature type="chain" id="PRO_5040210062" description="CFEM domain-containing protein" evidence="17">
    <location>
        <begin position="17"/>
        <end position="191"/>
    </location>
</feature>
<keyword evidence="14" id="KW-0449">Lipoprotein</keyword>
<keyword evidence="8 15" id="KW-0479">Metal-binding</keyword>
<evidence type="ECO:0000256" key="8">
    <source>
        <dbReference type="ARBA" id="ARBA00022723"/>
    </source>
</evidence>
<dbReference type="GO" id="GO:0098552">
    <property type="term" value="C:side of membrane"/>
    <property type="evidence" value="ECO:0007669"/>
    <property type="project" value="UniProtKB-KW"/>
</dbReference>
<comment type="subcellular location">
    <subcellularLocation>
        <location evidence="1">Cell membrane</location>
        <topology evidence="1">Lipid-anchor</topology>
        <topology evidence="1">GPI-anchor</topology>
    </subcellularLocation>
    <subcellularLocation>
        <location evidence="2">Secreted</location>
    </subcellularLocation>
</comment>
<feature type="compositionally biased region" description="Low complexity" evidence="16">
    <location>
        <begin position="146"/>
        <end position="171"/>
    </location>
</feature>
<dbReference type="Proteomes" id="UP000777438">
    <property type="component" value="Unassembled WGS sequence"/>
</dbReference>
<proteinExistence type="inferred from homology"/>
<comment type="caution">
    <text evidence="15">Lacks conserved residue(s) required for the propagation of feature annotation.</text>
</comment>